<feature type="compositionally biased region" description="Basic and acidic residues" evidence="1">
    <location>
        <begin position="7"/>
        <end position="33"/>
    </location>
</feature>
<reference evidence="2 3" key="1">
    <citation type="journal article" date="2024" name="BMC Genomics">
        <title>De novo assembly and annotation of Popillia japonica's genome with initial clues to its potential as an invasive pest.</title>
        <authorList>
            <person name="Cucini C."/>
            <person name="Boschi S."/>
            <person name="Funari R."/>
            <person name="Cardaioli E."/>
            <person name="Iannotti N."/>
            <person name="Marturano G."/>
            <person name="Paoli F."/>
            <person name="Bruttini M."/>
            <person name="Carapelli A."/>
            <person name="Frati F."/>
            <person name="Nardi F."/>
        </authorList>
    </citation>
    <scope>NUCLEOTIDE SEQUENCE [LARGE SCALE GENOMIC DNA]</scope>
    <source>
        <strain evidence="2">DMR45628</strain>
    </source>
</reference>
<dbReference type="EMBL" id="JASPKY010000851">
    <property type="protein sequence ID" value="KAK9681055.1"/>
    <property type="molecule type" value="Genomic_DNA"/>
</dbReference>
<evidence type="ECO:0000313" key="2">
    <source>
        <dbReference type="EMBL" id="KAK9681055.1"/>
    </source>
</evidence>
<keyword evidence="3" id="KW-1185">Reference proteome</keyword>
<feature type="region of interest" description="Disordered" evidence="1">
    <location>
        <begin position="1"/>
        <end position="39"/>
    </location>
</feature>
<accession>A0AAW1HW03</accession>
<evidence type="ECO:0000313" key="3">
    <source>
        <dbReference type="Proteomes" id="UP001458880"/>
    </source>
</evidence>
<proteinExistence type="predicted"/>
<sequence length="100" mass="11485">MLRRLKLKDSKRKEKEKNHAATMDAKENEERIENNSSRNTALEISHSLNEHKGQLPSNIFAALHTTQGVTNLPNSNFISSHYAVEELDNTWSSVVFKEMF</sequence>
<dbReference type="AlphaFoldDB" id="A0AAW1HW03"/>
<dbReference type="Proteomes" id="UP001458880">
    <property type="component" value="Unassembled WGS sequence"/>
</dbReference>
<evidence type="ECO:0000256" key="1">
    <source>
        <dbReference type="SAM" id="MobiDB-lite"/>
    </source>
</evidence>
<organism evidence="2 3">
    <name type="scientific">Popillia japonica</name>
    <name type="common">Japanese beetle</name>
    <dbReference type="NCBI Taxonomy" id="7064"/>
    <lineage>
        <taxon>Eukaryota</taxon>
        <taxon>Metazoa</taxon>
        <taxon>Ecdysozoa</taxon>
        <taxon>Arthropoda</taxon>
        <taxon>Hexapoda</taxon>
        <taxon>Insecta</taxon>
        <taxon>Pterygota</taxon>
        <taxon>Neoptera</taxon>
        <taxon>Endopterygota</taxon>
        <taxon>Coleoptera</taxon>
        <taxon>Polyphaga</taxon>
        <taxon>Scarabaeiformia</taxon>
        <taxon>Scarabaeidae</taxon>
        <taxon>Rutelinae</taxon>
        <taxon>Popillia</taxon>
    </lineage>
</organism>
<name>A0AAW1HW03_POPJA</name>
<protein>
    <submittedName>
        <fullName evidence="2">Uncharacterized protein</fullName>
    </submittedName>
</protein>
<comment type="caution">
    <text evidence="2">The sequence shown here is derived from an EMBL/GenBank/DDBJ whole genome shotgun (WGS) entry which is preliminary data.</text>
</comment>
<gene>
    <name evidence="2" type="ORF">QE152_g38611</name>
</gene>